<dbReference type="Gene3D" id="3.30.70.100">
    <property type="match status" value="1"/>
</dbReference>
<dbReference type="SUPFAM" id="SSF54909">
    <property type="entry name" value="Dimeric alpha+beta barrel"/>
    <property type="match status" value="1"/>
</dbReference>
<evidence type="ECO:0000313" key="2">
    <source>
        <dbReference type="EMBL" id="MBC2669893.1"/>
    </source>
</evidence>
<sequence length="101" mass="10371">MAAWLVVTATIPDREAFLACGYTARSAELLQAAGGRYVIRAPGAAVLEGDGQAGSGPGPSVVISEWPDRASALAFWNSPEYQAAKALRAGLAEIDVLLVGA</sequence>
<dbReference type="AlphaFoldDB" id="A0A7X1FZJ4"/>
<proteinExistence type="predicted"/>
<accession>A0A7X1FZJ4</accession>
<dbReference type="InterPro" id="IPR010753">
    <property type="entry name" value="DUF1330"/>
</dbReference>
<keyword evidence="3" id="KW-1185">Reference proteome</keyword>
<gene>
    <name evidence="2" type="ORF">H7F53_12120</name>
</gene>
<protein>
    <submittedName>
        <fullName evidence="2">DUF1330 domain-containing protein</fullName>
    </submittedName>
</protein>
<dbReference type="EMBL" id="JACLAX010000011">
    <property type="protein sequence ID" value="MBC2669893.1"/>
    <property type="molecule type" value="Genomic_DNA"/>
</dbReference>
<evidence type="ECO:0000259" key="1">
    <source>
        <dbReference type="Pfam" id="PF07045"/>
    </source>
</evidence>
<dbReference type="RefSeq" id="WP_185679750.1">
    <property type="nucleotide sequence ID" value="NZ_JACLAX010000011.1"/>
</dbReference>
<dbReference type="Proteomes" id="UP000551327">
    <property type="component" value="Unassembled WGS sequence"/>
</dbReference>
<organism evidence="2 3">
    <name type="scientific">Novosphingobium piscinae</name>
    <dbReference type="NCBI Taxonomy" id="1507448"/>
    <lineage>
        <taxon>Bacteria</taxon>
        <taxon>Pseudomonadati</taxon>
        <taxon>Pseudomonadota</taxon>
        <taxon>Alphaproteobacteria</taxon>
        <taxon>Sphingomonadales</taxon>
        <taxon>Sphingomonadaceae</taxon>
        <taxon>Novosphingobium</taxon>
    </lineage>
</organism>
<dbReference type="PANTHER" id="PTHR41521">
    <property type="match status" value="1"/>
</dbReference>
<reference evidence="2 3" key="1">
    <citation type="submission" date="2020-08" db="EMBL/GenBank/DDBJ databases">
        <title>The genome sequence of type strain Novosphingobium piscinae KCTC 42194.</title>
        <authorList>
            <person name="Liu Y."/>
        </authorList>
    </citation>
    <scope>NUCLEOTIDE SEQUENCE [LARGE SCALE GENOMIC DNA]</scope>
    <source>
        <strain evidence="2 3">KCTC 42194</strain>
    </source>
</reference>
<name>A0A7X1FZJ4_9SPHN</name>
<evidence type="ECO:0000313" key="3">
    <source>
        <dbReference type="Proteomes" id="UP000551327"/>
    </source>
</evidence>
<dbReference type="PANTHER" id="PTHR41521:SF4">
    <property type="entry name" value="BLR0684 PROTEIN"/>
    <property type="match status" value="1"/>
</dbReference>
<feature type="domain" description="DUF1330" evidence="1">
    <location>
        <begin position="3"/>
        <end position="99"/>
    </location>
</feature>
<dbReference type="Pfam" id="PF07045">
    <property type="entry name" value="DUF1330"/>
    <property type="match status" value="1"/>
</dbReference>
<dbReference type="InterPro" id="IPR011008">
    <property type="entry name" value="Dimeric_a/b-barrel"/>
</dbReference>
<comment type="caution">
    <text evidence="2">The sequence shown here is derived from an EMBL/GenBank/DDBJ whole genome shotgun (WGS) entry which is preliminary data.</text>
</comment>